<accession>A0A0A1ZA85</accession>
<comment type="catalytic activity">
    <reaction evidence="8">
        <text>L-aspartate + L-glutamine + ATP + H2O = L-asparagine + L-glutamate + AMP + diphosphate + H(+)</text>
        <dbReference type="Rhea" id="RHEA:12228"/>
        <dbReference type="ChEBI" id="CHEBI:15377"/>
        <dbReference type="ChEBI" id="CHEBI:15378"/>
        <dbReference type="ChEBI" id="CHEBI:29985"/>
        <dbReference type="ChEBI" id="CHEBI:29991"/>
        <dbReference type="ChEBI" id="CHEBI:30616"/>
        <dbReference type="ChEBI" id="CHEBI:33019"/>
        <dbReference type="ChEBI" id="CHEBI:58048"/>
        <dbReference type="ChEBI" id="CHEBI:58359"/>
        <dbReference type="ChEBI" id="CHEBI:456215"/>
        <dbReference type="EC" id="6.3.5.4"/>
    </reaction>
</comment>
<evidence type="ECO:0000256" key="9">
    <source>
        <dbReference type="PIRSR" id="PIRSR001589-1"/>
    </source>
</evidence>
<reference evidence="13" key="1">
    <citation type="journal article" date="2014" name="Sci. Data">
        <title>Genomes of diverse isolates of the marine cyanobacterium Prochlorococcus.</title>
        <authorList>
            <person name="Biller S."/>
            <person name="Berube P."/>
            <person name="Thompson J."/>
            <person name="Kelly L."/>
            <person name="Roggensack S."/>
            <person name="Awad L."/>
            <person name="Roache-Johnson K."/>
            <person name="Ding H."/>
            <person name="Giovannoni S.J."/>
            <person name="Moore L.R."/>
            <person name="Chisholm S.W."/>
        </authorList>
    </citation>
    <scope>NUCLEOTIDE SEQUENCE [LARGE SCALE GENOMIC DNA]</scope>
    <source>
        <strain evidence="13">GP2</strain>
    </source>
</reference>
<dbReference type="Pfam" id="PF00733">
    <property type="entry name" value="Asn_synthase"/>
    <property type="match status" value="1"/>
</dbReference>
<dbReference type="SUPFAM" id="SSF52402">
    <property type="entry name" value="Adenine nucleotide alpha hydrolases-like"/>
    <property type="match status" value="1"/>
</dbReference>
<dbReference type="GO" id="GO:0005524">
    <property type="term" value="F:ATP binding"/>
    <property type="evidence" value="ECO:0007669"/>
    <property type="project" value="UniProtKB-KW"/>
</dbReference>
<dbReference type="NCBIfam" id="TIGR01536">
    <property type="entry name" value="asn_synth_AEB"/>
    <property type="match status" value="1"/>
</dbReference>
<dbReference type="InterPro" id="IPR014729">
    <property type="entry name" value="Rossmann-like_a/b/a_fold"/>
</dbReference>
<dbReference type="STRING" id="59925.EU91_1254"/>
<sequence>MCGIAGCFTNNGLINKEKFKNALDSLDHRGPDDSGIEEIKLDNGFLILGHKRLSILDLSRLGHQPMISSSKNLILTFNGEIYNYKELKKELSSLGFKFETSSDTEVLLNSWTKWGKDCINKFRGMFAFCIYDKTKKILTLVRDNFGIKPLYFKNDNSNLHFSSEINAILKLSPYSNKPNYVSFYNYLVQNTYDNNCETFFENIYQLEPGHLIEFEFGDEISFKKTKWWQPDFKKFQKPNYENSVFKLRDLFLKNIELHLRSDVPVGAALSGGLDSSSIVCAMRYLYPDIDINTFTYIDDDQKISEFKWAKIVNEYVGAIPHYIRGTSENLKNDLDNLIISQGEPFASTSSYAQYCIYKAARDNGIKVTLDGQGADELLGGYDGYVGYRMLSLIEEFKLFKTISFLIKWSKYPRRNIKLGIMDFGRITLPDKIYMLLRKQLNRDFRPNWLNYDFLKKYNVYFSEIRDDFKNEFSGKRVTEKLIASLNGRGLPALLRIADRNSMHFSVESRLPFLTCDMAEFALNLPENFFIDDNGLSKSIFRKAMKGIVPENILWRKDKIGLETSQEKWLIKNSVFFREIVESWALKCDAVDKERLMKYFDFSIEKYHNSDAIWRLINYAQWYEHFIG</sequence>
<evidence type="ECO:0000259" key="11">
    <source>
        <dbReference type="PROSITE" id="PS51278"/>
    </source>
</evidence>
<dbReference type="RefSeq" id="WP_032524724.1">
    <property type="nucleotide sequence ID" value="NZ_CP138934.1"/>
</dbReference>
<dbReference type="GO" id="GO:0006529">
    <property type="term" value="P:asparagine biosynthetic process"/>
    <property type="evidence" value="ECO:0007669"/>
    <property type="project" value="UniProtKB-KW"/>
</dbReference>
<dbReference type="InterPro" id="IPR001962">
    <property type="entry name" value="Asn_synthase"/>
</dbReference>
<dbReference type="InterPro" id="IPR033738">
    <property type="entry name" value="AsnB_N"/>
</dbReference>
<comment type="similarity">
    <text evidence="2">Belongs to the asparagine synthetase family.</text>
</comment>
<keyword evidence="4 10" id="KW-0547">Nucleotide-binding</keyword>
<organism evidence="12 13">
    <name type="scientific">Prochlorococcus marinus str. GP2</name>
    <dbReference type="NCBI Taxonomy" id="59925"/>
    <lineage>
        <taxon>Bacteria</taxon>
        <taxon>Bacillati</taxon>
        <taxon>Cyanobacteriota</taxon>
        <taxon>Cyanophyceae</taxon>
        <taxon>Synechococcales</taxon>
        <taxon>Prochlorococcaceae</taxon>
        <taxon>Prochlorococcus</taxon>
    </lineage>
</organism>
<dbReference type="GO" id="GO:0004066">
    <property type="term" value="F:asparagine synthase (glutamine-hydrolyzing) activity"/>
    <property type="evidence" value="ECO:0007669"/>
    <property type="project" value="UniProtKB-EC"/>
</dbReference>
<dbReference type="EC" id="6.3.5.4" evidence="3"/>
<protein>
    <recommendedName>
        <fullName evidence="3">asparagine synthase (glutamine-hydrolyzing)</fullName>
        <ecNumber evidence="3">6.3.5.4</ecNumber>
    </recommendedName>
</protein>
<comment type="pathway">
    <text evidence="1">Amino-acid biosynthesis; L-asparagine biosynthesis; L-asparagine from L-aspartate (L-Gln route): step 1/1.</text>
</comment>
<name>A0A0A1ZA85_PROMR</name>
<dbReference type="CDD" id="cd01991">
    <property type="entry name" value="Asn_synthase_B_C"/>
    <property type="match status" value="1"/>
</dbReference>
<feature type="binding site" evidence="10">
    <location>
        <position position="103"/>
    </location>
    <ligand>
        <name>L-glutamine</name>
        <dbReference type="ChEBI" id="CHEBI:58359"/>
    </ligand>
</feature>
<dbReference type="eggNOG" id="COG0367">
    <property type="taxonomic scope" value="Bacteria"/>
</dbReference>
<evidence type="ECO:0000256" key="6">
    <source>
        <dbReference type="ARBA" id="ARBA00022888"/>
    </source>
</evidence>
<dbReference type="Gene3D" id="3.40.50.620">
    <property type="entry name" value="HUPs"/>
    <property type="match status" value="1"/>
</dbReference>
<dbReference type="InterPro" id="IPR051786">
    <property type="entry name" value="ASN_synthetase/amidase"/>
</dbReference>
<evidence type="ECO:0000256" key="8">
    <source>
        <dbReference type="ARBA" id="ARBA00048741"/>
    </source>
</evidence>
<dbReference type="InterPro" id="IPR017932">
    <property type="entry name" value="GATase_2_dom"/>
</dbReference>
<dbReference type="AlphaFoldDB" id="A0A0A1ZA85"/>
<evidence type="ECO:0000313" key="12">
    <source>
        <dbReference type="EMBL" id="KGF86492.1"/>
    </source>
</evidence>
<gene>
    <name evidence="12" type="ORF">EU91_1254</name>
</gene>
<dbReference type="Proteomes" id="UP000030598">
    <property type="component" value="Unassembled WGS sequence"/>
</dbReference>
<keyword evidence="5 10" id="KW-0067">ATP-binding</keyword>
<evidence type="ECO:0000256" key="4">
    <source>
        <dbReference type="ARBA" id="ARBA00022741"/>
    </source>
</evidence>
<dbReference type="PROSITE" id="PS51278">
    <property type="entry name" value="GATASE_TYPE_2"/>
    <property type="match status" value="1"/>
</dbReference>
<dbReference type="OrthoDB" id="9763290at2"/>
<dbReference type="PANTHER" id="PTHR43284:SF1">
    <property type="entry name" value="ASPARAGINE SYNTHETASE"/>
    <property type="match status" value="1"/>
</dbReference>
<keyword evidence="12" id="KW-0436">Ligase</keyword>
<feature type="active site" description="For GATase activity" evidence="9">
    <location>
        <position position="2"/>
    </location>
</feature>
<evidence type="ECO:0000256" key="3">
    <source>
        <dbReference type="ARBA" id="ARBA00012737"/>
    </source>
</evidence>
<evidence type="ECO:0000256" key="10">
    <source>
        <dbReference type="PIRSR" id="PIRSR001589-2"/>
    </source>
</evidence>
<dbReference type="CDD" id="cd00712">
    <property type="entry name" value="AsnB"/>
    <property type="match status" value="1"/>
</dbReference>
<dbReference type="InterPro" id="IPR029055">
    <property type="entry name" value="Ntn_hydrolases_N"/>
</dbReference>
<dbReference type="EMBL" id="JNAH01000007">
    <property type="protein sequence ID" value="KGF86492.1"/>
    <property type="molecule type" value="Genomic_DNA"/>
</dbReference>
<dbReference type="PIRSF" id="PIRSF001589">
    <property type="entry name" value="Asn_synthetase_glu-h"/>
    <property type="match status" value="1"/>
</dbReference>
<dbReference type="SUPFAM" id="SSF56235">
    <property type="entry name" value="N-terminal nucleophile aminohydrolases (Ntn hydrolases)"/>
    <property type="match status" value="1"/>
</dbReference>
<dbReference type="PANTHER" id="PTHR43284">
    <property type="entry name" value="ASPARAGINE SYNTHETASE (GLUTAMINE-HYDROLYZING)"/>
    <property type="match status" value="1"/>
</dbReference>
<feature type="domain" description="Glutamine amidotransferase type-2" evidence="11">
    <location>
        <begin position="2"/>
        <end position="217"/>
    </location>
</feature>
<evidence type="ECO:0000256" key="5">
    <source>
        <dbReference type="ARBA" id="ARBA00022840"/>
    </source>
</evidence>
<comment type="caution">
    <text evidence="12">The sequence shown here is derived from an EMBL/GenBank/DDBJ whole genome shotgun (WGS) entry which is preliminary data.</text>
</comment>
<evidence type="ECO:0000256" key="7">
    <source>
        <dbReference type="ARBA" id="ARBA00022962"/>
    </source>
</evidence>
<keyword evidence="7 9" id="KW-0315">Glutamine amidotransferase</keyword>
<proteinExistence type="inferred from homology"/>
<keyword evidence="6 9" id="KW-0061">Asparagine biosynthesis</keyword>
<evidence type="ECO:0000256" key="2">
    <source>
        <dbReference type="ARBA" id="ARBA00005752"/>
    </source>
</evidence>
<keyword evidence="9" id="KW-0028">Amino-acid biosynthesis</keyword>
<dbReference type="InterPro" id="IPR006426">
    <property type="entry name" value="Asn_synth_AEB"/>
</dbReference>
<dbReference type="Pfam" id="PF13537">
    <property type="entry name" value="GATase_7"/>
    <property type="match status" value="1"/>
</dbReference>
<evidence type="ECO:0000313" key="13">
    <source>
        <dbReference type="Proteomes" id="UP000030598"/>
    </source>
</evidence>
<dbReference type="Gene3D" id="3.60.20.10">
    <property type="entry name" value="Glutamine Phosphoribosylpyrophosphate, subunit 1, domain 1"/>
    <property type="match status" value="1"/>
</dbReference>
<evidence type="ECO:0000256" key="1">
    <source>
        <dbReference type="ARBA" id="ARBA00005187"/>
    </source>
</evidence>